<evidence type="ECO:0000256" key="1">
    <source>
        <dbReference type="ARBA" id="ARBA00004459"/>
    </source>
</evidence>
<gene>
    <name evidence="7" type="ORF">JKL49_08910</name>
    <name evidence="8" type="ORF">JKL49_13710</name>
</gene>
<feature type="chain" id="PRO_5044462973" description="17 kDa surface antigen" evidence="5">
    <location>
        <begin position="27"/>
        <end position="142"/>
    </location>
</feature>
<reference evidence="8" key="1">
    <citation type="submission" date="2021-01" db="EMBL/GenBank/DDBJ databases">
        <title>Genome sequence of Phenylobacterium sp. 20VBR1 isolated from a valley glaceir, Ny-Alesund, Svalbard.</title>
        <authorList>
            <person name="Thomas F.A."/>
            <person name="Krishnan K.P."/>
            <person name="Sinha R.K."/>
        </authorList>
    </citation>
    <scope>NUCLEOTIDE SEQUENCE</scope>
    <source>
        <strain evidence="8">20VBR1</strain>
    </source>
</reference>
<feature type="signal peptide" evidence="5">
    <location>
        <begin position="1"/>
        <end position="26"/>
    </location>
</feature>
<dbReference type="AlphaFoldDB" id="A0A941HV87"/>
<dbReference type="InterPro" id="IPR008816">
    <property type="entry name" value="Gly_zipper_2TM_dom"/>
</dbReference>
<dbReference type="Pfam" id="PF05433">
    <property type="entry name" value="Rick_17kDa_Anti"/>
    <property type="match status" value="1"/>
</dbReference>
<evidence type="ECO:0000313" key="7">
    <source>
        <dbReference type="EMBL" id="MBR7619504.1"/>
    </source>
</evidence>
<proteinExistence type="inferred from homology"/>
<evidence type="ECO:0000313" key="8">
    <source>
        <dbReference type="EMBL" id="QQZ51838.1"/>
    </source>
</evidence>
<evidence type="ECO:0000259" key="6">
    <source>
        <dbReference type="Pfam" id="PF05433"/>
    </source>
</evidence>
<organism evidence="7 9">
    <name type="scientific">Phenylobacterium glaciei</name>
    <dbReference type="NCBI Taxonomy" id="2803784"/>
    <lineage>
        <taxon>Bacteria</taxon>
        <taxon>Pseudomonadati</taxon>
        <taxon>Pseudomonadota</taxon>
        <taxon>Alphaproteobacteria</taxon>
        <taxon>Caulobacterales</taxon>
        <taxon>Caulobacteraceae</taxon>
        <taxon>Phenylobacterium</taxon>
    </lineage>
</organism>
<protein>
    <recommendedName>
        <fullName evidence="3">17 kDa surface antigen</fullName>
    </recommendedName>
</protein>
<evidence type="ECO:0000256" key="4">
    <source>
        <dbReference type="ARBA" id="ARBA00023288"/>
    </source>
</evidence>
<dbReference type="EMBL" id="CP068570">
    <property type="protein sequence ID" value="QQZ51838.1"/>
    <property type="molecule type" value="Genomic_DNA"/>
</dbReference>
<evidence type="ECO:0000256" key="3">
    <source>
        <dbReference type="ARBA" id="ARBA00015281"/>
    </source>
</evidence>
<dbReference type="RefSeq" id="WP_215339854.1">
    <property type="nucleotide sequence ID" value="NZ_JAGSGD010000001.1"/>
</dbReference>
<dbReference type="EMBL" id="JAGSGD010000001">
    <property type="protein sequence ID" value="MBR7619504.1"/>
    <property type="molecule type" value="Genomic_DNA"/>
</dbReference>
<comment type="subcellular location">
    <subcellularLocation>
        <location evidence="1">Cell outer membrane</location>
        <topology evidence="1">Lipid-anchor</topology>
    </subcellularLocation>
</comment>
<keyword evidence="5" id="KW-0732">Signal</keyword>
<feature type="domain" description="Glycine zipper 2TM" evidence="6">
    <location>
        <begin position="49"/>
        <end position="89"/>
    </location>
</feature>
<dbReference type="Proteomes" id="UP000622580">
    <property type="component" value="Unassembled WGS sequence"/>
</dbReference>
<comment type="similarity">
    <text evidence="2">Belongs to the rickettsiale 17 kDa surface antigen family.</text>
</comment>
<evidence type="ECO:0000256" key="2">
    <source>
        <dbReference type="ARBA" id="ARBA00008681"/>
    </source>
</evidence>
<dbReference type="GO" id="GO:0009279">
    <property type="term" value="C:cell outer membrane"/>
    <property type="evidence" value="ECO:0007669"/>
    <property type="project" value="UniProtKB-SubCell"/>
</dbReference>
<sequence length="142" mass="14680">MKRTFAIAAAAAVLATSLAVPQFAAAQSTRSYGSGDICREARRDSGHKGAIVGGVLGAVLGSQVAGHGAKTEGAVLGGVVGAAAGNQVGRNRINCKGYPRRVAQSSYSRNNCQWVSESYGGRDHSFEVCRGRDGVWRPSGRS</sequence>
<evidence type="ECO:0000256" key="5">
    <source>
        <dbReference type="SAM" id="SignalP"/>
    </source>
</evidence>
<keyword evidence="9" id="KW-1185">Reference proteome</keyword>
<accession>A0A941HV87</accession>
<reference evidence="7" key="2">
    <citation type="submission" date="2021-04" db="EMBL/GenBank/DDBJ databases">
        <title>Draft genome assembly of strain Phenylobacterium sp. 20VBR1 using MiniION and Illumina platforms.</title>
        <authorList>
            <person name="Thomas F.A."/>
            <person name="Krishnan K.P."/>
            <person name="Sinha R.K."/>
        </authorList>
    </citation>
    <scope>NUCLEOTIDE SEQUENCE</scope>
    <source>
        <strain evidence="7">20VBR1</strain>
    </source>
</reference>
<name>A0A941HV87_9CAUL</name>
<evidence type="ECO:0000313" key="9">
    <source>
        <dbReference type="Proteomes" id="UP000622580"/>
    </source>
</evidence>
<keyword evidence="4" id="KW-0449">Lipoprotein</keyword>